<evidence type="ECO:0000313" key="2">
    <source>
        <dbReference type="EMBL" id="MDW9257617.1"/>
    </source>
</evidence>
<sequence length="43" mass="4444">MLPRRMAVARTRPIGQARGTGGAAYSSGSFRADPCRHVGEGAA</sequence>
<accession>A0AAW9D750</accession>
<feature type="region of interest" description="Disordered" evidence="1">
    <location>
        <begin position="1"/>
        <end position="43"/>
    </location>
</feature>
<gene>
    <name evidence="2" type="ORF">C7S16_0961</name>
</gene>
<organism evidence="2 3">
    <name type="scientific">Burkholderia thailandensis</name>
    <dbReference type="NCBI Taxonomy" id="57975"/>
    <lineage>
        <taxon>Bacteria</taxon>
        <taxon>Pseudomonadati</taxon>
        <taxon>Pseudomonadota</taxon>
        <taxon>Betaproteobacteria</taxon>
        <taxon>Burkholderiales</taxon>
        <taxon>Burkholderiaceae</taxon>
        <taxon>Burkholderia</taxon>
        <taxon>pseudomallei group</taxon>
    </lineage>
</organism>
<dbReference type="AlphaFoldDB" id="A0AAW9D750"/>
<proteinExistence type="predicted"/>
<dbReference type="EMBL" id="QXCT01000002">
    <property type="protein sequence ID" value="MDW9257617.1"/>
    <property type="molecule type" value="Genomic_DNA"/>
</dbReference>
<evidence type="ECO:0000313" key="3">
    <source>
        <dbReference type="Proteomes" id="UP001272137"/>
    </source>
</evidence>
<name>A0AAW9D750_BURTH</name>
<evidence type="ECO:0000256" key="1">
    <source>
        <dbReference type="SAM" id="MobiDB-lite"/>
    </source>
</evidence>
<comment type="caution">
    <text evidence="2">The sequence shown here is derived from an EMBL/GenBank/DDBJ whole genome shotgun (WGS) entry which is preliminary data.</text>
</comment>
<protein>
    <submittedName>
        <fullName evidence="2">Uncharacterized protein</fullName>
    </submittedName>
</protein>
<reference evidence="2" key="1">
    <citation type="submission" date="2018-08" db="EMBL/GenBank/DDBJ databases">
        <title>Identification of Burkholderia cepacia strains that express a Burkholderia pseudomallei-like capsular polysaccharide.</title>
        <authorList>
            <person name="Burtnick M.N."/>
            <person name="Vongsouvath M."/>
            <person name="Newton P."/>
            <person name="Wuthiekanun V."/>
            <person name="Limmathurotsakul D."/>
            <person name="Brett P.J."/>
            <person name="Chantratita N."/>
            <person name="Dance D.A."/>
        </authorList>
    </citation>
    <scope>NUCLEOTIDE SEQUENCE</scope>
    <source>
        <strain evidence="2">SBXCC001</strain>
    </source>
</reference>
<dbReference type="Proteomes" id="UP001272137">
    <property type="component" value="Unassembled WGS sequence"/>
</dbReference>
<feature type="compositionally biased region" description="Basic and acidic residues" evidence="1">
    <location>
        <begin position="33"/>
        <end position="43"/>
    </location>
</feature>